<evidence type="ECO:0008006" key="4">
    <source>
        <dbReference type="Google" id="ProtNLM"/>
    </source>
</evidence>
<gene>
    <name evidence="2" type="ORF">Thiowin_03660</name>
</gene>
<evidence type="ECO:0000256" key="1">
    <source>
        <dbReference type="SAM" id="MobiDB-lite"/>
    </source>
</evidence>
<dbReference type="Proteomes" id="UP001432180">
    <property type="component" value="Chromosome"/>
</dbReference>
<sequence>MNAESLKDAIRRELPDLLRNDAPFRDELLALTRRHHPERGETEDWFHEMLGELRRDREEQSRRWEEQKAKDERDRAEQARKWDEQNRKWEEHKAQAEQDRAEQARKWDEQNRKWEEHKAQAEQDRAEQARKWEEANQHFDRVHEEIMAQAKRFDRGIGALGARWGIHSERAFRNALAGILEVSFGVEVINVNEFDDTGVVFGRPEQIELDIIIQNGLLLICELKSSIDKAGMYSFERKARFYEERHHRQAQRLIVISPMIDDRARKVAERLGIEIYHDSTDLTSLDAS</sequence>
<dbReference type="Pfam" id="PF12644">
    <property type="entry name" value="DUF3782"/>
    <property type="match status" value="1"/>
</dbReference>
<dbReference type="InterPro" id="IPR024271">
    <property type="entry name" value="DUF3782"/>
</dbReference>
<keyword evidence="3" id="KW-1185">Reference proteome</keyword>
<proteinExistence type="predicted"/>
<protein>
    <recommendedName>
        <fullName evidence="4">DUF3782 domain-containing protein</fullName>
    </recommendedName>
</protein>
<dbReference type="PANTHER" id="PTHR34314">
    <property type="entry name" value="CRENARCHAEAL PROTEIN, PUTATIVE-RELATED"/>
    <property type="match status" value="1"/>
</dbReference>
<dbReference type="PANTHER" id="PTHR34314:SF6">
    <property type="entry name" value="DUF3782 DOMAIN-CONTAINING PROTEIN"/>
    <property type="match status" value="1"/>
</dbReference>
<dbReference type="Pfam" id="PF07788">
    <property type="entry name" value="PDDEXK_10"/>
    <property type="match status" value="1"/>
</dbReference>
<name>A0ABZ0SEP8_9GAMM</name>
<evidence type="ECO:0000313" key="3">
    <source>
        <dbReference type="Proteomes" id="UP001432180"/>
    </source>
</evidence>
<organism evidence="2 3">
    <name type="scientific">Thiorhodovibrio winogradskyi</name>
    <dbReference type="NCBI Taxonomy" id="77007"/>
    <lineage>
        <taxon>Bacteria</taxon>
        <taxon>Pseudomonadati</taxon>
        <taxon>Pseudomonadota</taxon>
        <taxon>Gammaproteobacteria</taxon>
        <taxon>Chromatiales</taxon>
        <taxon>Chromatiaceae</taxon>
        <taxon>Thiorhodovibrio</taxon>
    </lineage>
</organism>
<dbReference type="InterPro" id="IPR012431">
    <property type="entry name" value="PDDEXK_10"/>
</dbReference>
<reference evidence="2 3" key="1">
    <citation type="journal article" date="2023" name="Microorganisms">
        <title>Thiorhodovibrio frisius and Trv. litoralis spp. nov., Two Novel Members from a Clade of Fastidious Purple Sulfur Bacteria That Exhibit Unique Red-Shifted Light-Harvesting Capabilities.</title>
        <authorList>
            <person name="Methner A."/>
            <person name="Kuzyk S.B."/>
            <person name="Petersen J."/>
            <person name="Bauer S."/>
            <person name="Brinkmann H."/>
            <person name="Sichau K."/>
            <person name="Wanner G."/>
            <person name="Wolf J."/>
            <person name="Neumann-Schaal M."/>
            <person name="Henke P."/>
            <person name="Tank M."/>
            <person name="Sproer C."/>
            <person name="Bunk B."/>
            <person name="Overmann J."/>
        </authorList>
    </citation>
    <scope>NUCLEOTIDE SEQUENCE [LARGE SCALE GENOMIC DNA]</scope>
    <source>
        <strain evidence="2 3">DSM 6702</strain>
    </source>
</reference>
<dbReference type="EMBL" id="CP121472">
    <property type="protein sequence ID" value="WPL18586.1"/>
    <property type="molecule type" value="Genomic_DNA"/>
</dbReference>
<feature type="region of interest" description="Disordered" evidence="1">
    <location>
        <begin position="55"/>
        <end position="123"/>
    </location>
</feature>
<accession>A0ABZ0SEP8</accession>
<evidence type="ECO:0000313" key="2">
    <source>
        <dbReference type="EMBL" id="WPL18586.1"/>
    </source>
</evidence>
<dbReference type="RefSeq" id="WP_328984339.1">
    <property type="nucleotide sequence ID" value="NZ_CP121472.1"/>
</dbReference>